<evidence type="ECO:0000256" key="2">
    <source>
        <dbReference type="ARBA" id="ARBA00023125"/>
    </source>
</evidence>
<dbReference type="InterPro" id="IPR014757">
    <property type="entry name" value="Tscrpt_reg_IclR_C"/>
</dbReference>
<dbReference type="PANTHER" id="PTHR30136:SF24">
    <property type="entry name" value="HTH-TYPE TRANSCRIPTIONAL REPRESSOR ALLR"/>
    <property type="match status" value="1"/>
</dbReference>
<feature type="region of interest" description="Disordered" evidence="4">
    <location>
        <begin position="263"/>
        <end position="283"/>
    </location>
</feature>
<dbReference type="InterPro" id="IPR050707">
    <property type="entry name" value="HTH_MetabolicPath_Reg"/>
</dbReference>
<evidence type="ECO:0000256" key="4">
    <source>
        <dbReference type="SAM" id="MobiDB-lite"/>
    </source>
</evidence>
<dbReference type="PROSITE" id="PS51078">
    <property type="entry name" value="ICLR_ED"/>
    <property type="match status" value="1"/>
</dbReference>
<gene>
    <name evidence="7" type="ORF">C8E99_2887</name>
</gene>
<dbReference type="GO" id="GO:0045892">
    <property type="term" value="P:negative regulation of DNA-templated transcription"/>
    <property type="evidence" value="ECO:0007669"/>
    <property type="project" value="TreeGrafter"/>
</dbReference>
<sequence length="283" mass="30320">MPPSTDDRPGLHEALTAEDHRTAAGRVLSVLDVFDQDHLELTLSEISRRADLTLSTAHRLVGELRDWGALERTAEGRYAVGLRVLELGSLEPQMLQLRDVAPAYLADLQSAVQANVHLSVRDGHDVVYVESLQRHSGAHVLSRLGGRWPLHTTATGMVLLAAAPAPVRQDVLASPLKRYTDHTITDPDTLRRMLAEVHRTGVAVLTETITLGTFAVGVPVRGPSERVVAALSVTLKINGSRTVHQVLPALNATARALSRALGAATPGASPSGTLRSSVRPFAV</sequence>
<dbReference type="SMART" id="SM00346">
    <property type="entry name" value="HTH_ICLR"/>
    <property type="match status" value="1"/>
</dbReference>
<evidence type="ECO:0000313" key="7">
    <source>
        <dbReference type="EMBL" id="REE05028.1"/>
    </source>
</evidence>
<evidence type="ECO:0000259" key="6">
    <source>
        <dbReference type="PROSITE" id="PS51078"/>
    </source>
</evidence>
<dbReference type="SUPFAM" id="SSF46785">
    <property type="entry name" value="Winged helix' DNA-binding domain"/>
    <property type="match status" value="1"/>
</dbReference>
<dbReference type="Pfam" id="PF01614">
    <property type="entry name" value="IclR_C"/>
    <property type="match status" value="1"/>
</dbReference>
<keyword evidence="3" id="KW-0804">Transcription</keyword>
<evidence type="ECO:0000256" key="1">
    <source>
        <dbReference type="ARBA" id="ARBA00023015"/>
    </source>
</evidence>
<dbReference type="InterPro" id="IPR036390">
    <property type="entry name" value="WH_DNA-bd_sf"/>
</dbReference>
<dbReference type="Gene3D" id="3.30.450.40">
    <property type="match status" value="1"/>
</dbReference>
<dbReference type="InterPro" id="IPR029016">
    <property type="entry name" value="GAF-like_dom_sf"/>
</dbReference>
<evidence type="ECO:0000256" key="3">
    <source>
        <dbReference type="ARBA" id="ARBA00023163"/>
    </source>
</evidence>
<dbReference type="RefSeq" id="WP_115933513.1">
    <property type="nucleotide sequence ID" value="NZ_QREH01000001.1"/>
</dbReference>
<keyword evidence="8" id="KW-1185">Reference proteome</keyword>
<reference evidence="7 8" key="1">
    <citation type="submission" date="2018-07" db="EMBL/GenBank/DDBJ databases">
        <title>Sequencing the genomes of 1000 actinobacteria strains.</title>
        <authorList>
            <person name="Klenk H.-P."/>
        </authorList>
    </citation>
    <scope>NUCLEOTIDE SEQUENCE [LARGE SCALE GENOMIC DNA]</scope>
    <source>
        <strain evidence="7 8">DSM 14442</strain>
    </source>
</reference>
<dbReference type="EMBL" id="QREH01000001">
    <property type="protein sequence ID" value="REE05028.1"/>
    <property type="molecule type" value="Genomic_DNA"/>
</dbReference>
<dbReference type="Gene3D" id="1.10.10.10">
    <property type="entry name" value="Winged helix-like DNA-binding domain superfamily/Winged helix DNA-binding domain"/>
    <property type="match status" value="1"/>
</dbReference>
<feature type="domain" description="IclR-ED" evidence="6">
    <location>
        <begin position="83"/>
        <end position="263"/>
    </location>
</feature>
<dbReference type="OrthoDB" id="4068713at2"/>
<comment type="caution">
    <text evidence="7">The sequence shown here is derived from an EMBL/GenBank/DDBJ whole genome shotgun (WGS) entry which is preliminary data.</text>
</comment>
<keyword evidence="1" id="KW-0805">Transcription regulation</keyword>
<organism evidence="7 8">
    <name type="scientific">Citricoccus muralis</name>
    <dbReference type="NCBI Taxonomy" id="169134"/>
    <lineage>
        <taxon>Bacteria</taxon>
        <taxon>Bacillati</taxon>
        <taxon>Actinomycetota</taxon>
        <taxon>Actinomycetes</taxon>
        <taxon>Micrococcales</taxon>
        <taxon>Micrococcaceae</taxon>
        <taxon>Citricoccus</taxon>
    </lineage>
</organism>
<dbReference type="AlphaFoldDB" id="A0A3D9LF75"/>
<evidence type="ECO:0000313" key="8">
    <source>
        <dbReference type="Proteomes" id="UP000256727"/>
    </source>
</evidence>
<feature type="domain" description="HTH iclR-type" evidence="5">
    <location>
        <begin position="21"/>
        <end position="82"/>
    </location>
</feature>
<dbReference type="GO" id="GO:0003700">
    <property type="term" value="F:DNA-binding transcription factor activity"/>
    <property type="evidence" value="ECO:0007669"/>
    <property type="project" value="TreeGrafter"/>
</dbReference>
<dbReference type="Pfam" id="PF09339">
    <property type="entry name" value="HTH_IclR"/>
    <property type="match status" value="1"/>
</dbReference>
<dbReference type="Proteomes" id="UP000256727">
    <property type="component" value="Unassembled WGS sequence"/>
</dbReference>
<dbReference type="InterPro" id="IPR036388">
    <property type="entry name" value="WH-like_DNA-bd_sf"/>
</dbReference>
<dbReference type="SUPFAM" id="SSF55781">
    <property type="entry name" value="GAF domain-like"/>
    <property type="match status" value="1"/>
</dbReference>
<name>A0A3D9LF75_9MICC</name>
<dbReference type="InterPro" id="IPR005471">
    <property type="entry name" value="Tscrpt_reg_IclR_N"/>
</dbReference>
<dbReference type="GO" id="GO:0003677">
    <property type="term" value="F:DNA binding"/>
    <property type="evidence" value="ECO:0007669"/>
    <property type="project" value="UniProtKB-KW"/>
</dbReference>
<dbReference type="PANTHER" id="PTHR30136">
    <property type="entry name" value="HELIX-TURN-HELIX TRANSCRIPTIONAL REGULATOR, ICLR FAMILY"/>
    <property type="match status" value="1"/>
</dbReference>
<dbReference type="PROSITE" id="PS51077">
    <property type="entry name" value="HTH_ICLR"/>
    <property type="match status" value="1"/>
</dbReference>
<protein>
    <submittedName>
        <fullName evidence="7">IclR family transcriptional regulator</fullName>
    </submittedName>
</protein>
<proteinExistence type="predicted"/>
<evidence type="ECO:0000259" key="5">
    <source>
        <dbReference type="PROSITE" id="PS51077"/>
    </source>
</evidence>
<accession>A0A3D9LF75</accession>
<keyword evidence="2" id="KW-0238">DNA-binding</keyword>